<dbReference type="Proteomes" id="UP000231252">
    <property type="component" value="Unassembled WGS sequence"/>
</dbReference>
<evidence type="ECO:0000313" key="1">
    <source>
        <dbReference type="EMBL" id="PIS22030.1"/>
    </source>
</evidence>
<evidence type="ECO:0008006" key="3">
    <source>
        <dbReference type="Google" id="ProtNLM"/>
    </source>
</evidence>
<dbReference type="EMBL" id="PEYU01000095">
    <property type="protein sequence ID" value="PIS22030.1"/>
    <property type="molecule type" value="Genomic_DNA"/>
</dbReference>
<proteinExistence type="predicted"/>
<sequence length="349" mass="39077">MPNFLNFLKKHSSDSYFGATFNSVGVNLMLFKDAYPLHYAQEHLTSGVVLDGRVVDKEHFVQSLNVCVERILSQLPEEKPKEIFFGVGGNNCVGNTVTARQQLDAQSKISKNILTGVYKEIEQNGLDEALEAVYETSGNRDAQLESILNEPTSIMLDNQVVYNPVGQSGELLEIQVFNAYCPPPFIDALEDIARGLKLELGGVFPLRYLLFKKLKSKLGANYDATLLSIHADFTDISVVFGGNLVKNKTLPLGSTSLEKDLDFWMDGLELAFLEFSGVKTFANNVYVCGSGLERTDFWEMLEWREWEEKIPFKTKPVFTKLDAGFVDLPQDYKGDLLICGLLNICKELV</sequence>
<protein>
    <recommendedName>
        <fullName evidence="3">SHS2 domain-containing protein</fullName>
    </recommendedName>
</protein>
<accession>A0A2H0XAS0</accession>
<gene>
    <name evidence="1" type="ORF">COT50_04110</name>
</gene>
<reference evidence="2" key="1">
    <citation type="submission" date="2017-09" db="EMBL/GenBank/DDBJ databases">
        <title>Depth-based differentiation of microbial function through sediment-hosted aquifers and enrichment of novel symbionts in the deep terrestrial subsurface.</title>
        <authorList>
            <person name="Probst A.J."/>
            <person name="Ladd B."/>
            <person name="Jarett J.K."/>
            <person name="Geller-Mcgrath D.E."/>
            <person name="Sieber C.M.K."/>
            <person name="Emerson J.B."/>
            <person name="Anantharaman K."/>
            <person name="Thomas B.C."/>
            <person name="Malmstrom R."/>
            <person name="Stieglmeier M."/>
            <person name="Klingl A."/>
            <person name="Woyke T."/>
            <person name="Ryan C.M."/>
            <person name="Banfield J.F."/>
        </authorList>
    </citation>
    <scope>NUCLEOTIDE SEQUENCE [LARGE SCALE GENOMIC DNA]</scope>
</reference>
<comment type="caution">
    <text evidence="1">The sequence shown here is derived from an EMBL/GenBank/DDBJ whole genome shotgun (WGS) entry which is preliminary data.</text>
</comment>
<dbReference type="AlphaFoldDB" id="A0A2H0XAS0"/>
<name>A0A2H0XAS0_UNCKA</name>
<evidence type="ECO:0000313" key="2">
    <source>
        <dbReference type="Proteomes" id="UP000231252"/>
    </source>
</evidence>
<organism evidence="1 2">
    <name type="scientific">candidate division WWE3 bacterium CG08_land_8_20_14_0_20_41_10</name>
    <dbReference type="NCBI Taxonomy" id="1975085"/>
    <lineage>
        <taxon>Bacteria</taxon>
        <taxon>Katanobacteria</taxon>
    </lineage>
</organism>